<feature type="transmembrane region" description="Helical" evidence="1">
    <location>
        <begin position="156"/>
        <end position="175"/>
    </location>
</feature>
<evidence type="ECO:0008006" key="4">
    <source>
        <dbReference type="Google" id="ProtNLM"/>
    </source>
</evidence>
<keyword evidence="1" id="KW-0812">Transmembrane</keyword>
<accession>A0ABV0JP30</accession>
<dbReference type="EMBL" id="JAMPKK010000022">
    <property type="protein sequence ID" value="MEP0865189.1"/>
    <property type="molecule type" value="Genomic_DNA"/>
</dbReference>
<protein>
    <recommendedName>
        <fullName evidence="4">Filament integrity protein</fullName>
    </recommendedName>
</protein>
<keyword evidence="1" id="KW-0472">Membrane</keyword>
<proteinExistence type="predicted"/>
<dbReference type="Proteomes" id="UP001442494">
    <property type="component" value="Unassembled WGS sequence"/>
</dbReference>
<dbReference type="RefSeq" id="WP_190419197.1">
    <property type="nucleotide sequence ID" value="NZ_JAMPKK010000022.1"/>
</dbReference>
<gene>
    <name evidence="2" type="ORF">NDI37_12000</name>
</gene>
<keyword evidence="1" id="KW-1133">Transmembrane helix</keyword>
<evidence type="ECO:0000313" key="3">
    <source>
        <dbReference type="Proteomes" id="UP001442494"/>
    </source>
</evidence>
<organism evidence="2 3">
    <name type="scientific">Funiculus sociatus GB2-A5</name>
    <dbReference type="NCBI Taxonomy" id="2933946"/>
    <lineage>
        <taxon>Bacteria</taxon>
        <taxon>Bacillati</taxon>
        <taxon>Cyanobacteriota</taxon>
        <taxon>Cyanophyceae</taxon>
        <taxon>Coleofasciculales</taxon>
        <taxon>Coleofasciculaceae</taxon>
        <taxon>Funiculus</taxon>
    </lineage>
</organism>
<dbReference type="InterPro" id="IPR054663">
    <property type="entry name" value="FraC"/>
</dbReference>
<feature type="transmembrane region" description="Helical" evidence="1">
    <location>
        <begin position="6"/>
        <end position="29"/>
    </location>
</feature>
<feature type="transmembrane region" description="Helical" evidence="1">
    <location>
        <begin position="98"/>
        <end position="122"/>
    </location>
</feature>
<name>A0ABV0JP30_9CYAN</name>
<evidence type="ECO:0000313" key="2">
    <source>
        <dbReference type="EMBL" id="MEP0865189.1"/>
    </source>
</evidence>
<reference evidence="2 3" key="1">
    <citation type="submission" date="2022-04" db="EMBL/GenBank/DDBJ databases">
        <title>Positive selection, recombination, and allopatry shape intraspecific diversity of widespread and dominant cyanobacteria.</title>
        <authorList>
            <person name="Wei J."/>
            <person name="Shu W."/>
            <person name="Hu C."/>
        </authorList>
    </citation>
    <scope>NUCLEOTIDE SEQUENCE [LARGE SCALE GENOMIC DNA]</scope>
    <source>
        <strain evidence="2 3">GB2-A5</strain>
    </source>
</reference>
<dbReference type="NCBIfam" id="NF045624">
    <property type="entry name" value="filament_FraC"/>
    <property type="match status" value="1"/>
</dbReference>
<keyword evidence="3" id="KW-1185">Reference proteome</keyword>
<sequence>MGSNVFPLPTILFQFLFLLVAIAIESFILHRNLNLGRQTSADYAMLINLLSSIVGWWIFFYVLPLLPVELRAQVISYIFFDAFFTINQSSTYTTQLILTIFIVFLSNYLLKLNFLQLIQFLIEPPKPTTSEPQERKLKTITARNVETQERPNLANIMFQATFCSYGVILVIIFLIRSEII</sequence>
<feature type="transmembrane region" description="Helical" evidence="1">
    <location>
        <begin position="41"/>
        <end position="64"/>
    </location>
</feature>
<comment type="caution">
    <text evidence="2">The sequence shown here is derived from an EMBL/GenBank/DDBJ whole genome shotgun (WGS) entry which is preliminary data.</text>
</comment>
<evidence type="ECO:0000256" key="1">
    <source>
        <dbReference type="SAM" id="Phobius"/>
    </source>
</evidence>
<dbReference type="Pfam" id="PF24301">
    <property type="entry name" value="FraC"/>
    <property type="match status" value="1"/>
</dbReference>